<gene>
    <name evidence="2" type="ORF">ENQ20_16285</name>
</gene>
<dbReference type="EMBL" id="DSMG01000166">
    <property type="protein sequence ID" value="HDX33023.1"/>
    <property type="molecule type" value="Genomic_DNA"/>
</dbReference>
<evidence type="ECO:0000313" key="2">
    <source>
        <dbReference type="EMBL" id="HDX33023.1"/>
    </source>
</evidence>
<dbReference type="CDD" id="cd00090">
    <property type="entry name" value="HTH_ARSR"/>
    <property type="match status" value="1"/>
</dbReference>
<accession>A0A7C1JCL6</accession>
<dbReference type="InterPro" id="IPR011991">
    <property type="entry name" value="ArsR-like_HTH"/>
</dbReference>
<dbReference type="Pfam" id="PF12840">
    <property type="entry name" value="HTH_20"/>
    <property type="match status" value="1"/>
</dbReference>
<dbReference type="Gene3D" id="1.10.10.10">
    <property type="entry name" value="Winged helix-like DNA-binding domain superfamily/Winged helix DNA-binding domain"/>
    <property type="match status" value="1"/>
</dbReference>
<feature type="domain" description="HTH arsR-type" evidence="1">
    <location>
        <begin position="4"/>
        <end position="90"/>
    </location>
</feature>
<comment type="caution">
    <text evidence="2">The sequence shown here is derived from an EMBL/GenBank/DDBJ whole genome shotgun (WGS) entry which is preliminary data.</text>
</comment>
<dbReference type="Gene3D" id="6.10.140.2180">
    <property type="match status" value="1"/>
</dbReference>
<dbReference type="AlphaFoldDB" id="A0A7C1JCL6"/>
<dbReference type="InterPro" id="IPR036388">
    <property type="entry name" value="WH-like_DNA-bd_sf"/>
</dbReference>
<dbReference type="GO" id="GO:0003700">
    <property type="term" value="F:DNA-binding transcription factor activity"/>
    <property type="evidence" value="ECO:0007669"/>
    <property type="project" value="InterPro"/>
</dbReference>
<dbReference type="InterPro" id="IPR001845">
    <property type="entry name" value="HTH_ArsR_DNA-bd_dom"/>
</dbReference>
<dbReference type="InterPro" id="IPR036390">
    <property type="entry name" value="WH_DNA-bd_sf"/>
</dbReference>
<sequence length="186" mass="21225">MPLQNFSVINHPARMRIFQALNGVELSINQLAQVLPDVPKPSLYRHVHKMLDAGILEITRVRHVNGIEERFYIAVEGLIDPAEVYKPNGLEQFADHVHLYGSAAAQDLARYVVERGEPDLNNIVVRDYVFYATEQEFMQVRQTIYDLLESLQATPPAEGRIKRRIFLMGHPLRTALLTENPNPDAK</sequence>
<reference evidence="2" key="1">
    <citation type="journal article" date="2020" name="mSystems">
        <title>Genome- and Community-Level Interaction Insights into Carbon Utilization and Element Cycling Functions of Hydrothermarchaeota in Hydrothermal Sediment.</title>
        <authorList>
            <person name="Zhou Z."/>
            <person name="Liu Y."/>
            <person name="Xu W."/>
            <person name="Pan J."/>
            <person name="Luo Z.H."/>
            <person name="Li M."/>
        </authorList>
    </citation>
    <scope>NUCLEOTIDE SEQUENCE [LARGE SCALE GENOMIC DNA]</scope>
    <source>
        <strain evidence="2">SpSt-289</strain>
    </source>
</reference>
<proteinExistence type="predicted"/>
<protein>
    <submittedName>
        <fullName evidence="2">Transcriptional regulator</fullName>
    </submittedName>
</protein>
<organism evidence="2">
    <name type="scientific">Caldilinea aerophila</name>
    <dbReference type="NCBI Taxonomy" id="133453"/>
    <lineage>
        <taxon>Bacteria</taxon>
        <taxon>Bacillati</taxon>
        <taxon>Chloroflexota</taxon>
        <taxon>Caldilineae</taxon>
        <taxon>Caldilineales</taxon>
        <taxon>Caldilineaceae</taxon>
        <taxon>Caldilinea</taxon>
    </lineage>
</organism>
<dbReference type="SMART" id="SM00418">
    <property type="entry name" value="HTH_ARSR"/>
    <property type="match status" value="1"/>
</dbReference>
<evidence type="ECO:0000259" key="1">
    <source>
        <dbReference type="SMART" id="SM00418"/>
    </source>
</evidence>
<dbReference type="SUPFAM" id="SSF46785">
    <property type="entry name" value="Winged helix' DNA-binding domain"/>
    <property type="match status" value="1"/>
</dbReference>
<name>A0A7C1JCL6_9CHLR</name>